<dbReference type="EMBL" id="APOO01000013">
    <property type="protein sequence ID" value="ENU44326.1"/>
    <property type="molecule type" value="Genomic_DNA"/>
</dbReference>
<dbReference type="SMART" id="SM00342">
    <property type="entry name" value="HTH_ARAC"/>
    <property type="match status" value="1"/>
</dbReference>
<name>N8R036_9GAMM</name>
<dbReference type="InterPro" id="IPR018062">
    <property type="entry name" value="HTH_AraC-typ_CS"/>
</dbReference>
<dbReference type="PATRIC" id="fig|520709.3.peg.983"/>
<evidence type="ECO:0000313" key="6">
    <source>
        <dbReference type="Proteomes" id="UP000013065"/>
    </source>
</evidence>
<accession>N8R036</accession>
<dbReference type="OrthoDB" id="9803764at2"/>
<gene>
    <name evidence="5" type="ORF">F985_01006</name>
</gene>
<proteinExistence type="predicted"/>
<dbReference type="InterPro" id="IPR002818">
    <property type="entry name" value="DJ-1/PfpI"/>
</dbReference>
<dbReference type="InterPro" id="IPR018060">
    <property type="entry name" value="HTH_AraC"/>
</dbReference>
<dbReference type="PROSITE" id="PS01124">
    <property type="entry name" value="HTH_ARAC_FAMILY_2"/>
    <property type="match status" value="1"/>
</dbReference>
<dbReference type="RefSeq" id="WP_004706950.1">
    <property type="nucleotide sequence ID" value="NZ_KB851210.1"/>
</dbReference>
<dbReference type="PROSITE" id="PS00041">
    <property type="entry name" value="HTH_ARAC_FAMILY_1"/>
    <property type="match status" value="1"/>
</dbReference>
<dbReference type="AlphaFoldDB" id="N8R036"/>
<evidence type="ECO:0000256" key="2">
    <source>
        <dbReference type="ARBA" id="ARBA00023125"/>
    </source>
</evidence>
<keyword evidence="1" id="KW-0805">Transcription regulation</keyword>
<sequence length="319" mass="36449">MLQNSKRIGFLLLDNFSMIAFSNMLEVLRMANYVIEDNLYQWNVTGLDGHHSCASNGLQIQHTCVLSHLLNMDIVFICGGFQLYKNMTPRLKNFLYQLDQKKIALGGLCTGAYVLAKAGLLNGFRASMHWENTLAAQEEFPLVQFTTHIFTIDVNRFTCSGGLAAIDLGLQLVEMHYPNITKKICEQFIVHQIRDGNEIQHQPISKHSKKLDLPIQEVLRLMENNINEPLKISEIAQHVKLQSRTLERLFKIHLQISPKEYYLKLRLTHAQNLLKQSTLSISNIAFACGFCSASSFTKAYKAFFNYSPKFERNVLDFAN</sequence>
<dbReference type="InterPro" id="IPR009057">
    <property type="entry name" value="Homeodomain-like_sf"/>
</dbReference>
<dbReference type="InterPro" id="IPR029062">
    <property type="entry name" value="Class_I_gatase-like"/>
</dbReference>
<dbReference type="Pfam" id="PF01965">
    <property type="entry name" value="DJ-1_PfpI"/>
    <property type="match status" value="1"/>
</dbReference>
<dbReference type="HOGENOM" id="CLU_000445_59_0_6"/>
<dbReference type="SUPFAM" id="SSF52317">
    <property type="entry name" value="Class I glutamine amidotransferase-like"/>
    <property type="match status" value="1"/>
</dbReference>
<dbReference type="InterPro" id="IPR052158">
    <property type="entry name" value="INH-QAR"/>
</dbReference>
<protein>
    <recommendedName>
        <fullName evidence="4">HTH araC/xylS-type domain-containing protein</fullName>
    </recommendedName>
</protein>
<evidence type="ECO:0000256" key="3">
    <source>
        <dbReference type="ARBA" id="ARBA00023163"/>
    </source>
</evidence>
<dbReference type="Gene3D" id="3.40.50.880">
    <property type="match status" value="1"/>
</dbReference>
<dbReference type="Pfam" id="PF12833">
    <property type="entry name" value="HTH_18"/>
    <property type="match status" value="1"/>
</dbReference>
<comment type="caution">
    <text evidence="5">The sequence shown here is derived from an EMBL/GenBank/DDBJ whole genome shotgun (WGS) entry which is preliminary data.</text>
</comment>
<reference evidence="6" key="1">
    <citation type="submission" date="2013-02" db="EMBL/GenBank/DDBJ databases">
        <title>The Genome Sequence of Acinetobacter sp. NIPH 973.</title>
        <authorList>
            <consortium name="The Broad Institute Genome Sequencing Platform"/>
            <consortium name="The Broad Institute Genome Sequencing Center for Infectious Disease"/>
            <person name="Cerqueira G."/>
            <person name="Feldgarden M."/>
            <person name="Courvalin P."/>
            <person name="Perichon B."/>
            <person name="Grillot-Courvalin C."/>
            <person name="Clermont D."/>
            <person name="Rocha E."/>
            <person name="Yoon E.-J."/>
            <person name="Nemec A."/>
            <person name="Walker B."/>
            <person name="Young S.K."/>
            <person name="Zeng Q."/>
            <person name="Gargeya S."/>
            <person name="Fitzgerald M."/>
            <person name="Haas B."/>
            <person name="Abouelleil A."/>
            <person name="Alvarado L."/>
            <person name="Arachchi H.M."/>
            <person name="Berlin A.M."/>
            <person name="Chapman S.B."/>
            <person name="Dewar J."/>
            <person name="Goldberg J."/>
            <person name="Griggs A."/>
            <person name="Gujja S."/>
            <person name="Hansen M."/>
            <person name="Howarth C."/>
            <person name="Imamovic A."/>
            <person name="Larimer J."/>
            <person name="McCowan C."/>
            <person name="Murphy C."/>
            <person name="Neiman D."/>
            <person name="Pearson M."/>
            <person name="Priest M."/>
            <person name="Roberts A."/>
            <person name="Saif S."/>
            <person name="Shea T."/>
            <person name="Sisk P."/>
            <person name="Sykes S."/>
            <person name="Wortman J."/>
            <person name="Nusbaum C."/>
            <person name="Birren B."/>
        </authorList>
    </citation>
    <scope>NUCLEOTIDE SEQUENCE [LARGE SCALE GENOMIC DNA]</scope>
    <source>
        <strain evidence="6">NIPH 973</strain>
    </source>
</reference>
<keyword evidence="3" id="KW-0804">Transcription</keyword>
<dbReference type="GO" id="GO:0003700">
    <property type="term" value="F:DNA-binding transcription factor activity"/>
    <property type="evidence" value="ECO:0007669"/>
    <property type="project" value="InterPro"/>
</dbReference>
<organism evidence="5 6">
    <name type="scientific">Acinetobacter seifertii</name>
    <dbReference type="NCBI Taxonomy" id="1530123"/>
    <lineage>
        <taxon>Bacteria</taxon>
        <taxon>Pseudomonadati</taxon>
        <taxon>Pseudomonadota</taxon>
        <taxon>Gammaproteobacteria</taxon>
        <taxon>Moraxellales</taxon>
        <taxon>Moraxellaceae</taxon>
        <taxon>Acinetobacter</taxon>
        <taxon>Acinetobacter calcoaceticus/baumannii complex</taxon>
    </lineage>
</organism>
<dbReference type="Proteomes" id="UP000013065">
    <property type="component" value="Unassembled WGS sequence"/>
</dbReference>
<reference evidence="5 6" key="2">
    <citation type="journal article" date="2015" name="Int. J. Syst. Evol. Microbiol.">
        <title>Acinetobacter seifertii sp. nov., a member of the Acinetobacter calcoaceticus-Acinetobacter baumannii complex isolated from human clinical specimens.</title>
        <authorList>
            <person name="Nemec A."/>
            <person name="Krizova L."/>
            <person name="Maixnerova M."/>
            <person name="Sedo O."/>
            <person name="Brisse S."/>
            <person name="Higgins P.G."/>
        </authorList>
    </citation>
    <scope>NUCLEOTIDE SEQUENCE [LARGE SCALE GENOMIC DNA]</scope>
    <source>
        <strain evidence="5 6">NIPH 973</strain>
    </source>
</reference>
<dbReference type="PANTHER" id="PTHR43130:SF3">
    <property type="entry name" value="HTH-TYPE TRANSCRIPTIONAL REGULATOR RV1931C"/>
    <property type="match status" value="1"/>
</dbReference>
<dbReference type="Gene3D" id="1.10.10.60">
    <property type="entry name" value="Homeodomain-like"/>
    <property type="match status" value="1"/>
</dbReference>
<evidence type="ECO:0000259" key="4">
    <source>
        <dbReference type="PROSITE" id="PS01124"/>
    </source>
</evidence>
<evidence type="ECO:0000313" key="5">
    <source>
        <dbReference type="EMBL" id="ENU44326.1"/>
    </source>
</evidence>
<dbReference type="GO" id="GO:0043565">
    <property type="term" value="F:sequence-specific DNA binding"/>
    <property type="evidence" value="ECO:0007669"/>
    <property type="project" value="InterPro"/>
</dbReference>
<feature type="domain" description="HTH araC/xylS-type" evidence="4">
    <location>
        <begin position="216"/>
        <end position="314"/>
    </location>
</feature>
<dbReference type="CDD" id="cd03136">
    <property type="entry name" value="GATase1_AraC_ArgR_like"/>
    <property type="match status" value="1"/>
</dbReference>
<keyword evidence="2" id="KW-0238">DNA-binding</keyword>
<dbReference type="PANTHER" id="PTHR43130">
    <property type="entry name" value="ARAC-FAMILY TRANSCRIPTIONAL REGULATOR"/>
    <property type="match status" value="1"/>
</dbReference>
<evidence type="ECO:0000256" key="1">
    <source>
        <dbReference type="ARBA" id="ARBA00023015"/>
    </source>
</evidence>
<dbReference type="SUPFAM" id="SSF46689">
    <property type="entry name" value="Homeodomain-like"/>
    <property type="match status" value="2"/>
</dbReference>